<protein>
    <submittedName>
        <fullName evidence="2">Uncharacterized protein</fullName>
    </submittedName>
</protein>
<dbReference type="GeneTree" id="ENSGT00950000185372"/>
<proteinExistence type="predicted"/>
<evidence type="ECO:0000256" key="1">
    <source>
        <dbReference type="SAM" id="MobiDB-lite"/>
    </source>
</evidence>
<accession>A0A670YFG1</accession>
<organism evidence="2 3">
    <name type="scientific">Pseudonaja textilis</name>
    <name type="common">Eastern brown snake</name>
    <dbReference type="NCBI Taxonomy" id="8673"/>
    <lineage>
        <taxon>Eukaryota</taxon>
        <taxon>Metazoa</taxon>
        <taxon>Chordata</taxon>
        <taxon>Craniata</taxon>
        <taxon>Vertebrata</taxon>
        <taxon>Euteleostomi</taxon>
        <taxon>Lepidosauria</taxon>
        <taxon>Squamata</taxon>
        <taxon>Bifurcata</taxon>
        <taxon>Unidentata</taxon>
        <taxon>Episquamata</taxon>
        <taxon>Toxicofera</taxon>
        <taxon>Serpentes</taxon>
        <taxon>Colubroidea</taxon>
        <taxon>Elapidae</taxon>
        <taxon>Hydrophiinae</taxon>
        <taxon>Pseudonaja</taxon>
    </lineage>
</organism>
<dbReference type="Ensembl" id="ENSPTXT00000010080.1">
    <property type="protein sequence ID" value="ENSPTXP00000009744.1"/>
    <property type="gene ID" value="ENSPTXG00000006964.1"/>
</dbReference>
<reference evidence="2" key="2">
    <citation type="submission" date="2025-09" db="UniProtKB">
        <authorList>
            <consortium name="Ensembl"/>
        </authorList>
    </citation>
    <scope>IDENTIFICATION</scope>
</reference>
<feature type="region of interest" description="Disordered" evidence="1">
    <location>
        <begin position="50"/>
        <end position="89"/>
    </location>
</feature>
<dbReference type="Proteomes" id="UP000472273">
    <property type="component" value="Unplaced"/>
</dbReference>
<feature type="compositionally biased region" description="Polar residues" evidence="1">
    <location>
        <begin position="65"/>
        <end position="79"/>
    </location>
</feature>
<dbReference type="OMA" id="PNTDCVP"/>
<name>A0A670YFG1_PSETE</name>
<dbReference type="AlphaFoldDB" id="A0A670YFG1"/>
<evidence type="ECO:0000313" key="2">
    <source>
        <dbReference type="Ensembl" id="ENSPTXP00000009744.1"/>
    </source>
</evidence>
<sequence length="263" mass="27482">METETVPPQEASLTVNEQVIVMSGHETIRVLEVGVDAPVSIKNEGKTLKATDAAAGGEDSANCPPESSKTGQERVQQNPEKACRESSGEVKALPEITPVPIPGIVPFSQVTSQPTPTLTPVTVQAAPQYCRSSGKSAGAGCVDISCSNGGCPPRTDGCLSYWGNFQITYSQFASHCSAEHSSTSPFAACPTFPGTANSPASDIYPNTDCVPTTSSDNSVVTADHNSHSTCRQAAGNSNTDRGSTSRICRNNQCRFSWSPNPAA</sequence>
<keyword evidence="3" id="KW-1185">Reference proteome</keyword>
<evidence type="ECO:0000313" key="3">
    <source>
        <dbReference type="Proteomes" id="UP000472273"/>
    </source>
</evidence>
<reference evidence="2" key="1">
    <citation type="submission" date="2025-08" db="UniProtKB">
        <authorList>
            <consortium name="Ensembl"/>
        </authorList>
    </citation>
    <scope>IDENTIFICATION</scope>
</reference>
<gene>
    <name evidence="2" type="primary">POU6F1</name>
</gene>